<comment type="caution">
    <text evidence="1">The sequence shown here is derived from an EMBL/GenBank/DDBJ whole genome shotgun (WGS) entry which is preliminary data.</text>
</comment>
<sequence>MCCINAVASSVERRIHAQMAAWPPWFERIAVRTSVEGRSLILDYQKGYCAGWVEFSALADSVDQENILDVAAHPLTMSESTLQSWRIVTVRELLLTKRSLTAIIGHGRHPSSVVLVRKMSGKLLWPFSLIGSCESD</sequence>
<organism evidence="1 2">
    <name type="scientific">Trichinella papuae</name>
    <dbReference type="NCBI Taxonomy" id="268474"/>
    <lineage>
        <taxon>Eukaryota</taxon>
        <taxon>Metazoa</taxon>
        <taxon>Ecdysozoa</taxon>
        <taxon>Nematoda</taxon>
        <taxon>Enoplea</taxon>
        <taxon>Dorylaimia</taxon>
        <taxon>Trichinellida</taxon>
        <taxon>Trichinellidae</taxon>
        <taxon>Trichinella</taxon>
    </lineage>
</organism>
<dbReference type="AlphaFoldDB" id="A0A0V1M3U1"/>
<keyword evidence="2" id="KW-1185">Reference proteome</keyword>
<reference evidence="1 2" key="1">
    <citation type="submission" date="2015-01" db="EMBL/GenBank/DDBJ databases">
        <title>Evolution of Trichinella species and genotypes.</title>
        <authorList>
            <person name="Korhonen P.K."/>
            <person name="Edoardo P."/>
            <person name="Giuseppe L.R."/>
            <person name="Gasser R.B."/>
        </authorList>
    </citation>
    <scope>NUCLEOTIDE SEQUENCE [LARGE SCALE GENOMIC DNA]</scope>
    <source>
        <strain evidence="1">ISS1980</strain>
    </source>
</reference>
<gene>
    <name evidence="1" type="ORF">T10_11019</name>
</gene>
<dbReference type="Proteomes" id="UP000054843">
    <property type="component" value="Unassembled WGS sequence"/>
</dbReference>
<dbReference type="EMBL" id="JYDO01000256">
    <property type="protein sequence ID" value="KRZ66204.1"/>
    <property type="molecule type" value="Genomic_DNA"/>
</dbReference>
<proteinExistence type="predicted"/>
<evidence type="ECO:0000313" key="2">
    <source>
        <dbReference type="Proteomes" id="UP000054843"/>
    </source>
</evidence>
<evidence type="ECO:0000313" key="1">
    <source>
        <dbReference type="EMBL" id="KRZ66204.1"/>
    </source>
</evidence>
<accession>A0A0V1M3U1</accession>
<name>A0A0V1M3U1_9BILA</name>
<protein>
    <submittedName>
        <fullName evidence="1">Uncharacterized protein</fullName>
    </submittedName>
</protein>